<organism evidence="1 2">
    <name type="scientific">Trifolium medium</name>
    <dbReference type="NCBI Taxonomy" id="97028"/>
    <lineage>
        <taxon>Eukaryota</taxon>
        <taxon>Viridiplantae</taxon>
        <taxon>Streptophyta</taxon>
        <taxon>Embryophyta</taxon>
        <taxon>Tracheophyta</taxon>
        <taxon>Spermatophyta</taxon>
        <taxon>Magnoliopsida</taxon>
        <taxon>eudicotyledons</taxon>
        <taxon>Gunneridae</taxon>
        <taxon>Pentapetalae</taxon>
        <taxon>rosids</taxon>
        <taxon>fabids</taxon>
        <taxon>Fabales</taxon>
        <taxon>Fabaceae</taxon>
        <taxon>Papilionoideae</taxon>
        <taxon>50 kb inversion clade</taxon>
        <taxon>NPAAA clade</taxon>
        <taxon>Hologalegina</taxon>
        <taxon>IRL clade</taxon>
        <taxon>Trifolieae</taxon>
        <taxon>Trifolium</taxon>
    </lineage>
</organism>
<feature type="non-terminal residue" evidence="1">
    <location>
        <position position="56"/>
    </location>
</feature>
<evidence type="ECO:0000313" key="2">
    <source>
        <dbReference type="Proteomes" id="UP000265520"/>
    </source>
</evidence>
<evidence type="ECO:0000313" key="1">
    <source>
        <dbReference type="EMBL" id="MCI89475.1"/>
    </source>
</evidence>
<dbReference type="Proteomes" id="UP000265520">
    <property type="component" value="Unassembled WGS sequence"/>
</dbReference>
<dbReference type="EMBL" id="LXQA011220314">
    <property type="protein sequence ID" value="MCI89475.1"/>
    <property type="molecule type" value="Genomic_DNA"/>
</dbReference>
<sequence length="56" mass="6030">MNCQSDVLSSVLVDNGSALNVMPKTTLDQLSYHGSPMRRSGVTVRAFDGSRRSVMG</sequence>
<reference evidence="1 2" key="1">
    <citation type="journal article" date="2018" name="Front. Plant Sci.">
        <title>Red Clover (Trifolium pratense) and Zigzag Clover (T. medium) - A Picture of Genomic Similarities and Differences.</title>
        <authorList>
            <person name="Dluhosova J."/>
            <person name="Istvanek J."/>
            <person name="Nedelnik J."/>
            <person name="Repkova J."/>
        </authorList>
    </citation>
    <scope>NUCLEOTIDE SEQUENCE [LARGE SCALE GENOMIC DNA]</scope>
    <source>
        <strain evidence="2">cv. 10/8</strain>
        <tissue evidence="1">Leaf</tissue>
    </source>
</reference>
<comment type="caution">
    <text evidence="1">The sequence shown here is derived from an EMBL/GenBank/DDBJ whole genome shotgun (WGS) entry which is preliminary data.</text>
</comment>
<keyword evidence="2" id="KW-1185">Reference proteome</keyword>
<dbReference type="AlphaFoldDB" id="A0A392VRZ9"/>
<protein>
    <submittedName>
        <fullName evidence="1">Uncharacterized protein</fullName>
    </submittedName>
</protein>
<accession>A0A392VRZ9</accession>
<name>A0A392VRZ9_9FABA</name>
<proteinExistence type="predicted"/>